<dbReference type="AlphaFoldDB" id="A0A517Y1M0"/>
<name>A0A517Y1M0_9BACT</name>
<dbReference type="EMBL" id="CP036273">
    <property type="protein sequence ID" value="QDU23660.1"/>
    <property type="molecule type" value="Genomic_DNA"/>
</dbReference>
<evidence type="ECO:0000256" key="1">
    <source>
        <dbReference type="SAM" id="SignalP"/>
    </source>
</evidence>
<evidence type="ECO:0000313" key="2">
    <source>
        <dbReference type="EMBL" id="QDU23660.1"/>
    </source>
</evidence>
<protein>
    <submittedName>
        <fullName evidence="2">Uncharacterized protein</fullName>
    </submittedName>
</protein>
<dbReference type="RefSeq" id="WP_145243889.1">
    <property type="nucleotide sequence ID" value="NZ_CP036273.1"/>
</dbReference>
<dbReference type="OrthoDB" id="287443at2"/>
<proteinExistence type="predicted"/>
<evidence type="ECO:0000313" key="3">
    <source>
        <dbReference type="Proteomes" id="UP000319576"/>
    </source>
</evidence>
<sequence length="119" mass="12264" precursor="true">MVRVLAVALATAVAVGVAGSSAQEPAPKSEKKETKLTGTLVCAACALNETKTCVNALQVKGDGKAVVTYYLSDKGNREAFHGEVCGGGKLEGVTVYGTVGEKDGKKTIVPTKLEVPKKQ</sequence>
<keyword evidence="3" id="KW-1185">Reference proteome</keyword>
<gene>
    <name evidence="2" type="ORF">ETAA1_56650</name>
</gene>
<dbReference type="KEGG" id="uli:ETAA1_56650"/>
<reference evidence="2 3" key="1">
    <citation type="submission" date="2019-02" db="EMBL/GenBank/DDBJ databases">
        <title>Deep-cultivation of Planctomycetes and their phenomic and genomic characterization uncovers novel biology.</title>
        <authorList>
            <person name="Wiegand S."/>
            <person name="Jogler M."/>
            <person name="Boedeker C."/>
            <person name="Pinto D."/>
            <person name="Vollmers J."/>
            <person name="Rivas-Marin E."/>
            <person name="Kohn T."/>
            <person name="Peeters S.H."/>
            <person name="Heuer A."/>
            <person name="Rast P."/>
            <person name="Oberbeckmann S."/>
            <person name="Bunk B."/>
            <person name="Jeske O."/>
            <person name="Meyerdierks A."/>
            <person name="Storesund J.E."/>
            <person name="Kallscheuer N."/>
            <person name="Luecker S."/>
            <person name="Lage O.M."/>
            <person name="Pohl T."/>
            <person name="Merkel B.J."/>
            <person name="Hornburger P."/>
            <person name="Mueller R.-W."/>
            <person name="Bruemmer F."/>
            <person name="Labrenz M."/>
            <person name="Spormann A.M."/>
            <person name="Op den Camp H."/>
            <person name="Overmann J."/>
            <person name="Amann R."/>
            <person name="Jetten M.S.M."/>
            <person name="Mascher T."/>
            <person name="Medema M.H."/>
            <person name="Devos D.P."/>
            <person name="Kaster A.-K."/>
            <person name="Ovreas L."/>
            <person name="Rohde M."/>
            <person name="Galperin M.Y."/>
            <person name="Jogler C."/>
        </authorList>
    </citation>
    <scope>NUCLEOTIDE SEQUENCE [LARGE SCALE GENOMIC DNA]</scope>
    <source>
        <strain evidence="2 3">ETA_A1</strain>
    </source>
</reference>
<accession>A0A517Y1M0</accession>
<keyword evidence="1" id="KW-0732">Signal</keyword>
<feature type="signal peptide" evidence="1">
    <location>
        <begin position="1"/>
        <end position="22"/>
    </location>
</feature>
<organism evidence="2 3">
    <name type="scientific">Urbifossiella limnaea</name>
    <dbReference type="NCBI Taxonomy" id="2528023"/>
    <lineage>
        <taxon>Bacteria</taxon>
        <taxon>Pseudomonadati</taxon>
        <taxon>Planctomycetota</taxon>
        <taxon>Planctomycetia</taxon>
        <taxon>Gemmatales</taxon>
        <taxon>Gemmataceae</taxon>
        <taxon>Urbifossiella</taxon>
    </lineage>
</organism>
<dbReference type="Proteomes" id="UP000319576">
    <property type="component" value="Chromosome"/>
</dbReference>
<feature type="chain" id="PRO_5022150368" evidence="1">
    <location>
        <begin position="23"/>
        <end position="119"/>
    </location>
</feature>